<dbReference type="PANTHER" id="PTHR13802">
    <property type="entry name" value="MUCIN 4-RELATED"/>
    <property type="match status" value="1"/>
</dbReference>
<dbReference type="SUPFAM" id="SSF57535">
    <property type="entry name" value="Complement control module/SCR domain"/>
    <property type="match status" value="2"/>
</dbReference>
<evidence type="ECO:0000259" key="4">
    <source>
        <dbReference type="PROSITE" id="PS50923"/>
    </source>
</evidence>
<dbReference type="InterPro" id="IPR000436">
    <property type="entry name" value="Sushi_SCR_CCP_dom"/>
</dbReference>
<accession>A0AAD4MK20</accession>
<organism evidence="6 7">
    <name type="scientific">Ditylenchus destructor</name>
    <dbReference type="NCBI Taxonomy" id="166010"/>
    <lineage>
        <taxon>Eukaryota</taxon>
        <taxon>Metazoa</taxon>
        <taxon>Ecdysozoa</taxon>
        <taxon>Nematoda</taxon>
        <taxon>Chromadorea</taxon>
        <taxon>Rhabditida</taxon>
        <taxon>Tylenchina</taxon>
        <taxon>Tylenchomorpha</taxon>
        <taxon>Sphaerularioidea</taxon>
        <taxon>Anguinidae</taxon>
        <taxon>Anguininae</taxon>
        <taxon>Ditylenchus</taxon>
    </lineage>
</organism>
<dbReference type="InterPro" id="IPR035976">
    <property type="entry name" value="Sushi/SCR/CCP_sf"/>
</dbReference>
<reference evidence="6" key="1">
    <citation type="submission" date="2022-01" db="EMBL/GenBank/DDBJ databases">
        <title>Genome Sequence Resource for Two Populations of Ditylenchus destructor, the Migratory Endoparasitic Phytonematode.</title>
        <authorList>
            <person name="Zhang H."/>
            <person name="Lin R."/>
            <person name="Xie B."/>
        </authorList>
    </citation>
    <scope>NUCLEOTIDE SEQUENCE</scope>
    <source>
        <strain evidence="6">BazhouSP</strain>
    </source>
</reference>
<keyword evidence="3" id="KW-0732">Signal</keyword>
<evidence type="ECO:0000256" key="1">
    <source>
        <dbReference type="ARBA" id="ARBA00023157"/>
    </source>
</evidence>
<sequence length="395" mass="44185">MSRLLLICATLCATVFWVTLAGVPLKNFYRFGKDHGDKRTDPAAKPDRIDLEPPFRIFNKLRDYLYVYHNGWIEFAGGYLMPFRFVPEKSWWSMGPAYYRQSTEEVDLDKARKEIGSAFPAFQDIDLKWVVVGTWNQTGNTEHPNALNTFQAILTTDGVRSFVIYNYNQIKRIEKDTWAGCTLTHAADVHTYTITGSSTSDMLTIDQRSNVNRPGKWIFRIDLPKIYEPSSLCPKPPQPVNGFCKSNEYTSDSEARCGCNSGFSPTSLDTLALKCQLVPNSTYNWLGNIPVCWSLAQGDSQNSTTTQTTENSTTNVSKPSHSTNICPKVTCPPPPIPQNAVCEEKAYVPGSSANCSCQPHHHLKNPGSAFYCSFANDGCLYWRGEVPICALNPDP</sequence>
<dbReference type="CDD" id="cd00033">
    <property type="entry name" value="CCP"/>
    <property type="match status" value="2"/>
</dbReference>
<dbReference type="Proteomes" id="UP001201812">
    <property type="component" value="Unassembled WGS sequence"/>
</dbReference>
<dbReference type="SMART" id="SM00032">
    <property type="entry name" value="CCP"/>
    <property type="match status" value="2"/>
</dbReference>
<dbReference type="PANTHER" id="PTHR13802:SF59">
    <property type="entry name" value="SUSHI DOMAIN-CONTAINING PROTEIN 2"/>
    <property type="match status" value="1"/>
</dbReference>
<dbReference type="Gene3D" id="2.10.70.10">
    <property type="entry name" value="Complement Module, domain 1"/>
    <property type="match status" value="2"/>
</dbReference>
<keyword evidence="1" id="KW-1015">Disulfide bond</keyword>
<evidence type="ECO:0000259" key="5">
    <source>
        <dbReference type="PROSITE" id="PS51220"/>
    </source>
</evidence>
<evidence type="ECO:0000313" key="6">
    <source>
        <dbReference type="EMBL" id="KAI1696660.1"/>
    </source>
</evidence>
<comment type="caution">
    <text evidence="2">Lacks conserved residue(s) required for the propagation of feature annotation.</text>
</comment>
<evidence type="ECO:0000256" key="2">
    <source>
        <dbReference type="PROSITE-ProRule" id="PRU00302"/>
    </source>
</evidence>
<proteinExistence type="predicted"/>
<keyword evidence="2" id="KW-0768">Sushi</keyword>
<evidence type="ECO:0000256" key="3">
    <source>
        <dbReference type="SAM" id="SignalP"/>
    </source>
</evidence>
<dbReference type="PROSITE" id="PS51220">
    <property type="entry name" value="NIDO"/>
    <property type="match status" value="1"/>
</dbReference>
<dbReference type="InterPro" id="IPR051495">
    <property type="entry name" value="Epithelial_Barrier/Signaling"/>
</dbReference>
<dbReference type="PROSITE" id="PS50923">
    <property type="entry name" value="SUSHI"/>
    <property type="match status" value="2"/>
</dbReference>
<feature type="chain" id="PRO_5042107277" evidence="3">
    <location>
        <begin position="22"/>
        <end position="395"/>
    </location>
</feature>
<dbReference type="Pfam" id="PF06119">
    <property type="entry name" value="NIDO"/>
    <property type="match status" value="1"/>
</dbReference>
<dbReference type="InterPro" id="IPR003886">
    <property type="entry name" value="NIDO_dom"/>
</dbReference>
<feature type="domain" description="Sushi" evidence="4">
    <location>
        <begin position="329"/>
        <end position="391"/>
    </location>
</feature>
<comment type="caution">
    <text evidence="6">The sequence shown here is derived from an EMBL/GenBank/DDBJ whole genome shotgun (WGS) entry which is preliminary data.</text>
</comment>
<dbReference type="GO" id="GO:0007160">
    <property type="term" value="P:cell-matrix adhesion"/>
    <property type="evidence" value="ECO:0007669"/>
    <property type="project" value="InterPro"/>
</dbReference>
<gene>
    <name evidence="6" type="ORF">DdX_18925</name>
</gene>
<protein>
    <submittedName>
        <fullName evidence="6">Nidogen-like domain-containing protein</fullName>
    </submittedName>
</protein>
<dbReference type="SMART" id="SM00539">
    <property type="entry name" value="NIDO"/>
    <property type="match status" value="1"/>
</dbReference>
<name>A0AAD4MK20_9BILA</name>
<evidence type="ECO:0000313" key="7">
    <source>
        <dbReference type="Proteomes" id="UP001201812"/>
    </source>
</evidence>
<dbReference type="AlphaFoldDB" id="A0AAD4MK20"/>
<feature type="signal peptide" evidence="3">
    <location>
        <begin position="1"/>
        <end position="21"/>
    </location>
</feature>
<dbReference type="EMBL" id="JAKKPZ010000314">
    <property type="protein sequence ID" value="KAI1696660.1"/>
    <property type="molecule type" value="Genomic_DNA"/>
</dbReference>
<feature type="domain" description="Sushi" evidence="4">
    <location>
        <begin position="231"/>
        <end position="294"/>
    </location>
</feature>
<keyword evidence="7" id="KW-1185">Reference proteome</keyword>
<feature type="domain" description="NIDO" evidence="5">
    <location>
        <begin position="82"/>
        <end position="224"/>
    </location>
</feature>